<evidence type="ECO:0000313" key="3">
    <source>
        <dbReference type="EMBL" id="OAE48354.1"/>
    </source>
</evidence>
<evidence type="ECO:0000256" key="1">
    <source>
        <dbReference type="SAM" id="MobiDB-lite"/>
    </source>
</evidence>
<protein>
    <submittedName>
        <fullName evidence="3">Uncharacterized protein</fullName>
    </submittedName>
</protein>
<comment type="caution">
    <text evidence="3">The sequence shown here is derived from an EMBL/GenBank/DDBJ whole genome shotgun (WGS) entry which is preliminary data.</text>
</comment>
<keyword evidence="2" id="KW-1133">Transmembrane helix</keyword>
<reference evidence="3 4" key="1">
    <citation type="submission" date="2016-05" db="EMBL/GenBank/DDBJ databases">
        <authorList>
            <person name="Lavstsen T."/>
            <person name="Jespersen J.S."/>
        </authorList>
    </citation>
    <scope>NUCLEOTIDE SEQUENCE [LARGE SCALE GENOMIC DNA]</scope>
    <source>
        <strain evidence="3 4">KCJ1736</strain>
    </source>
</reference>
<dbReference type="AlphaFoldDB" id="A0A176XHG2"/>
<organism evidence="3 4">
    <name type="scientific">Agrobacterium tumefaciens</name>
    <dbReference type="NCBI Taxonomy" id="358"/>
    <lineage>
        <taxon>Bacteria</taxon>
        <taxon>Pseudomonadati</taxon>
        <taxon>Pseudomonadota</taxon>
        <taxon>Alphaproteobacteria</taxon>
        <taxon>Hyphomicrobiales</taxon>
        <taxon>Rhizobiaceae</taxon>
        <taxon>Rhizobium/Agrobacterium group</taxon>
        <taxon>Agrobacterium</taxon>
        <taxon>Agrobacterium tumefaciens complex</taxon>
    </lineage>
</organism>
<dbReference type="EMBL" id="LXPS01000006">
    <property type="protein sequence ID" value="OAE48354.1"/>
    <property type="molecule type" value="Genomic_DNA"/>
</dbReference>
<evidence type="ECO:0000256" key="2">
    <source>
        <dbReference type="SAM" id="Phobius"/>
    </source>
</evidence>
<name>A0A176XHG2_AGRTU</name>
<feature type="transmembrane region" description="Helical" evidence="2">
    <location>
        <begin position="36"/>
        <end position="62"/>
    </location>
</feature>
<proteinExistence type="predicted"/>
<keyword evidence="2" id="KW-0812">Transmembrane</keyword>
<keyword evidence="2" id="KW-0472">Membrane</keyword>
<evidence type="ECO:0000313" key="4">
    <source>
        <dbReference type="Proteomes" id="UP000077098"/>
    </source>
</evidence>
<feature type="region of interest" description="Disordered" evidence="1">
    <location>
        <begin position="1"/>
        <end position="20"/>
    </location>
</feature>
<accession>A0A176XHG2</accession>
<feature type="compositionally biased region" description="Polar residues" evidence="1">
    <location>
        <begin position="1"/>
        <end position="15"/>
    </location>
</feature>
<gene>
    <name evidence="3" type="ORF">A7J57_21965</name>
</gene>
<sequence length="73" mass="8246">MRSVDTSRGLVNQAPSKKHAWKEVQDRGRLNGVDEIWHSGVLPITLLIAIGIIHFTIFSVIWQSVPTYVDLHP</sequence>
<dbReference type="Proteomes" id="UP000077098">
    <property type="component" value="Unassembled WGS sequence"/>
</dbReference>